<keyword evidence="2" id="KW-0479">Metal-binding</keyword>
<keyword evidence="1" id="KW-0001">2Fe-2S</keyword>
<evidence type="ECO:0000256" key="4">
    <source>
        <dbReference type="ARBA" id="ARBA00023014"/>
    </source>
</evidence>
<dbReference type="SUPFAM" id="SSF50022">
    <property type="entry name" value="ISP domain"/>
    <property type="match status" value="1"/>
</dbReference>
<name>A0A6J6V0E9_9ZZZZ</name>
<evidence type="ECO:0000313" key="6">
    <source>
        <dbReference type="EMBL" id="CAB4765054.1"/>
    </source>
</evidence>
<dbReference type="PANTHER" id="PTHR21496">
    <property type="entry name" value="FERREDOXIN-RELATED"/>
    <property type="match status" value="1"/>
</dbReference>
<keyword evidence="3" id="KW-0408">Iron</keyword>
<dbReference type="GO" id="GO:0051537">
    <property type="term" value="F:2 iron, 2 sulfur cluster binding"/>
    <property type="evidence" value="ECO:0007669"/>
    <property type="project" value="UniProtKB-KW"/>
</dbReference>
<dbReference type="Gene3D" id="2.102.10.10">
    <property type="entry name" value="Rieske [2Fe-2S] iron-sulphur domain"/>
    <property type="match status" value="1"/>
</dbReference>
<keyword evidence="4" id="KW-0411">Iron-sulfur</keyword>
<dbReference type="GO" id="GO:0046872">
    <property type="term" value="F:metal ion binding"/>
    <property type="evidence" value="ECO:0007669"/>
    <property type="project" value="UniProtKB-KW"/>
</dbReference>
<evidence type="ECO:0000313" key="7">
    <source>
        <dbReference type="EMBL" id="CAB5056940.1"/>
    </source>
</evidence>
<gene>
    <name evidence="6" type="ORF">UFOPK2870_00959</name>
    <name evidence="7" type="ORF">UFOPK4293_01580</name>
</gene>
<evidence type="ECO:0000256" key="2">
    <source>
        <dbReference type="ARBA" id="ARBA00022723"/>
    </source>
</evidence>
<dbReference type="EMBL" id="CAEZZL010000078">
    <property type="protein sequence ID" value="CAB4765054.1"/>
    <property type="molecule type" value="Genomic_DNA"/>
</dbReference>
<protein>
    <submittedName>
        <fullName evidence="6">Unannotated protein</fullName>
    </submittedName>
</protein>
<sequence length="105" mass="11438">MSEPTWKIVSKIGEIASDDVACVEIDGVKIAVVRTTDNQVFAIDSQCSHGRASLTDGYVDGLEIECPKHNGRFNVVTGEAVASPARMPLQTYPCRITGECVEIYY</sequence>
<evidence type="ECO:0000256" key="1">
    <source>
        <dbReference type="ARBA" id="ARBA00022714"/>
    </source>
</evidence>
<proteinExistence type="predicted"/>
<dbReference type="InterPro" id="IPR036922">
    <property type="entry name" value="Rieske_2Fe-2S_sf"/>
</dbReference>
<dbReference type="EMBL" id="CAFBQH010000140">
    <property type="protein sequence ID" value="CAB5056940.1"/>
    <property type="molecule type" value="Genomic_DNA"/>
</dbReference>
<evidence type="ECO:0000259" key="5">
    <source>
        <dbReference type="PROSITE" id="PS51296"/>
    </source>
</evidence>
<organism evidence="6">
    <name type="scientific">freshwater metagenome</name>
    <dbReference type="NCBI Taxonomy" id="449393"/>
    <lineage>
        <taxon>unclassified sequences</taxon>
        <taxon>metagenomes</taxon>
        <taxon>ecological metagenomes</taxon>
    </lineage>
</organism>
<evidence type="ECO:0000256" key="3">
    <source>
        <dbReference type="ARBA" id="ARBA00023004"/>
    </source>
</evidence>
<accession>A0A6J6V0E9</accession>
<dbReference type="PANTHER" id="PTHR21496:SF23">
    <property type="entry name" value="3-PHENYLPROPIONATE_CINNAMIC ACID DIOXYGENASE FERREDOXIN SUBUNIT"/>
    <property type="match status" value="1"/>
</dbReference>
<dbReference type="CDD" id="cd03528">
    <property type="entry name" value="Rieske_RO_ferredoxin"/>
    <property type="match status" value="1"/>
</dbReference>
<feature type="domain" description="Rieske" evidence="5">
    <location>
        <begin position="6"/>
        <end position="103"/>
    </location>
</feature>
<dbReference type="InterPro" id="IPR017941">
    <property type="entry name" value="Rieske_2Fe-2S"/>
</dbReference>
<dbReference type="Pfam" id="PF00355">
    <property type="entry name" value="Rieske"/>
    <property type="match status" value="1"/>
</dbReference>
<dbReference type="AlphaFoldDB" id="A0A6J6V0E9"/>
<reference evidence="6" key="1">
    <citation type="submission" date="2020-05" db="EMBL/GenBank/DDBJ databases">
        <authorList>
            <person name="Chiriac C."/>
            <person name="Salcher M."/>
            <person name="Ghai R."/>
            <person name="Kavagutti S V."/>
        </authorList>
    </citation>
    <scope>NUCLEOTIDE SEQUENCE</scope>
</reference>
<dbReference type="PROSITE" id="PS51296">
    <property type="entry name" value="RIESKE"/>
    <property type="match status" value="1"/>
</dbReference>